<dbReference type="EMBL" id="KN716335">
    <property type="protein sequence ID" value="KJH46786.1"/>
    <property type="molecule type" value="Genomic_DNA"/>
</dbReference>
<accession>A0A0D8XWR3</accession>
<sequence>MAIGQKCSFCKEGIIIRPEKLTNHLNINQPIRWTPASKIDHETPEGRTEFYNQIHYDDTRLDDDHMKMMMRCVMYKKDKCDAIEDHNRICWMLYKVDIIILIHDH</sequence>
<protein>
    <submittedName>
        <fullName evidence="1">Uncharacterized protein</fullName>
    </submittedName>
</protein>
<reference evidence="2" key="2">
    <citation type="journal article" date="2016" name="Sci. Rep.">
        <title>Dictyocaulus viviparus genome, variome and transcriptome elucidate lungworm biology and support future intervention.</title>
        <authorList>
            <person name="McNulty S.N."/>
            <person name="Strube C."/>
            <person name="Rosa B.A."/>
            <person name="Martin J.C."/>
            <person name="Tyagi R."/>
            <person name="Choi Y.J."/>
            <person name="Wang Q."/>
            <person name="Hallsworth Pepin K."/>
            <person name="Zhang X."/>
            <person name="Ozersky P."/>
            <person name="Wilson R.K."/>
            <person name="Sternberg P.W."/>
            <person name="Gasser R.B."/>
            <person name="Mitreva M."/>
        </authorList>
    </citation>
    <scope>NUCLEOTIDE SEQUENCE [LARGE SCALE GENOMIC DNA]</scope>
    <source>
        <strain evidence="2">HannoverDv2000</strain>
    </source>
</reference>
<dbReference type="AlphaFoldDB" id="A0A0D8XWR3"/>
<evidence type="ECO:0000313" key="1">
    <source>
        <dbReference type="EMBL" id="KJH46786.1"/>
    </source>
</evidence>
<evidence type="ECO:0000313" key="2">
    <source>
        <dbReference type="Proteomes" id="UP000053766"/>
    </source>
</evidence>
<keyword evidence="2" id="KW-1185">Reference proteome</keyword>
<organism evidence="1 2">
    <name type="scientific">Dictyocaulus viviparus</name>
    <name type="common">Bovine lungworm</name>
    <dbReference type="NCBI Taxonomy" id="29172"/>
    <lineage>
        <taxon>Eukaryota</taxon>
        <taxon>Metazoa</taxon>
        <taxon>Ecdysozoa</taxon>
        <taxon>Nematoda</taxon>
        <taxon>Chromadorea</taxon>
        <taxon>Rhabditida</taxon>
        <taxon>Rhabditina</taxon>
        <taxon>Rhabditomorpha</taxon>
        <taxon>Strongyloidea</taxon>
        <taxon>Metastrongylidae</taxon>
        <taxon>Dictyocaulus</taxon>
    </lineage>
</organism>
<reference evidence="1 2" key="1">
    <citation type="submission" date="2013-11" db="EMBL/GenBank/DDBJ databases">
        <title>Draft genome of the bovine lungworm Dictyocaulus viviparus.</title>
        <authorList>
            <person name="Mitreva M."/>
        </authorList>
    </citation>
    <scope>NUCLEOTIDE SEQUENCE [LARGE SCALE GENOMIC DNA]</scope>
    <source>
        <strain evidence="1 2">HannoverDv2000</strain>
    </source>
</reference>
<gene>
    <name evidence="1" type="ORF">DICVIV_07161</name>
</gene>
<dbReference type="OrthoDB" id="5772344at2759"/>
<name>A0A0D8XWR3_DICVI</name>
<proteinExistence type="predicted"/>
<dbReference type="Proteomes" id="UP000053766">
    <property type="component" value="Unassembled WGS sequence"/>
</dbReference>